<reference evidence="9" key="3">
    <citation type="submission" date="2018-01" db="EMBL/GenBank/DDBJ databases">
        <title>Raltonia solanacearum P824 infects blueberry.</title>
        <authorList>
            <person name="Bocsanczy A.M."/>
            <person name="Norman D.J."/>
        </authorList>
    </citation>
    <scope>NUCLEOTIDE SEQUENCE [LARGE SCALE GENOMIC DNA]</scope>
    <source>
        <strain evidence="9">P824</strain>
    </source>
</reference>
<dbReference type="CDD" id="cd08432">
    <property type="entry name" value="PBP2_GcdR_TrpI_HvrB_AmpR_like"/>
    <property type="match status" value="1"/>
</dbReference>
<dbReference type="SUPFAM" id="SSF53850">
    <property type="entry name" value="Periplasmic binding protein-like II"/>
    <property type="match status" value="1"/>
</dbReference>
<dbReference type="Gene3D" id="3.40.190.10">
    <property type="entry name" value="Periplasmic binding protein-like II"/>
    <property type="match status" value="2"/>
</dbReference>
<dbReference type="PRINTS" id="PR00039">
    <property type="entry name" value="HTHLYSR"/>
</dbReference>
<dbReference type="Proteomes" id="UP000262427">
    <property type="component" value="Chromosome MP"/>
</dbReference>
<evidence type="ECO:0000313" key="8">
    <source>
        <dbReference type="EMBL" id="CUV32126.1"/>
    </source>
</evidence>
<gene>
    <name evidence="7" type="ORF">PSS4_v1_270010</name>
    <name evidence="6" type="ORF">RSP824_22065</name>
    <name evidence="8" type="ORF">RUN1985_v1_1730007</name>
</gene>
<evidence type="ECO:0000256" key="4">
    <source>
        <dbReference type="ARBA" id="ARBA00023163"/>
    </source>
</evidence>
<dbReference type="EMBL" id="CP025742">
    <property type="protein sequence ID" value="AYA49079.1"/>
    <property type="molecule type" value="Genomic_DNA"/>
</dbReference>
<evidence type="ECO:0000259" key="5">
    <source>
        <dbReference type="PROSITE" id="PS50931"/>
    </source>
</evidence>
<keyword evidence="3 6" id="KW-0238">DNA-binding</keyword>
<dbReference type="PROSITE" id="PS50931">
    <property type="entry name" value="HTH_LYSR"/>
    <property type="match status" value="1"/>
</dbReference>
<proteinExistence type="inferred from homology"/>
<dbReference type="GO" id="GO:0006351">
    <property type="term" value="P:DNA-templated transcription"/>
    <property type="evidence" value="ECO:0007669"/>
    <property type="project" value="TreeGrafter"/>
</dbReference>
<dbReference type="Pfam" id="PF00126">
    <property type="entry name" value="HTH_1"/>
    <property type="match status" value="1"/>
</dbReference>
<reference evidence="8" key="1">
    <citation type="submission" date="2015-10" db="EMBL/GenBank/DDBJ databases">
        <authorList>
            <person name="Gilbert D.G."/>
        </authorList>
    </citation>
    <scope>NUCLEOTIDE SEQUENCE</scope>
    <source>
        <strain evidence="8">Phyl III-seqv23</strain>
    </source>
</reference>
<dbReference type="Pfam" id="PF03466">
    <property type="entry name" value="LysR_substrate"/>
    <property type="match status" value="1"/>
</dbReference>
<dbReference type="InterPro" id="IPR005119">
    <property type="entry name" value="LysR_subst-bd"/>
</dbReference>
<dbReference type="PATRIC" id="fig|305.107.peg.2351"/>
<dbReference type="FunFam" id="1.10.10.10:FF:000038">
    <property type="entry name" value="Glycine cleavage system transcriptional activator"/>
    <property type="match status" value="1"/>
</dbReference>
<protein>
    <submittedName>
        <fullName evidence="6">DNA-binding transcriptional regulator DsdC</fullName>
    </submittedName>
    <submittedName>
        <fullName evidence="8">Putative transcriptional regulator transcription regulator protein</fullName>
    </submittedName>
</protein>
<dbReference type="NCBIfam" id="NF008352">
    <property type="entry name" value="PRK11139.1"/>
    <property type="match status" value="1"/>
</dbReference>
<accession>A0A0S4VBZ0</accession>
<sequence>MDLRKLPNLGALKMFEAAARLESFSRAAEALCVTHSAVSHQIRALEAELGMVLFKRDGRRITLTDPGRRYAERIRSALFEIAAATESMRTGDRERRLVISLLPSFAARWLTPRIGRFIERYPEIDVELQSTHVITDFNRDDVDVVLRLSDGNDPDLFVEPLLDEVFFPACAPTFNGGRLPKTPADLADVTLLRSDYEMWRAWFMAAGLEGWAEPRRGVLYQDASQLMQASMEGQGVGLVRRSLAMQEIINGRLVRLFDIDAPSPWTYWFICPQPLLDTFRVRALREWLHEEVAQFRALYERSPTAVTMAGRAA</sequence>
<keyword evidence="4" id="KW-0804">Transcription</keyword>
<keyword evidence="2" id="KW-0805">Transcription regulation</keyword>
<name>A0A0S4VBZ0_RALSL</name>
<dbReference type="PANTHER" id="PTHR30537:SF79">
    <property type="entry name" value="TRANSCRIPTIONAL REGULATOR-RELATED"/>
    <property type="match status" value="1"/>
</dbReference>
<dbReference type="EMBL" id="LN899821">
    <property type="protein sequence ID" value="CUV17180.1"/>
    <property type="molecule type" value="Genomic_DNA"/>
</dbReference>
<dbReference type="InterPro" id="IPR000847">
    <property type="entry name" value="LysR_HTH_N"/>
</dbReference>
<dbReference type="EMBL" id="LN899824">
    <property type="protein sequence ID" value="CUV32126.1"/>
    <property type="molecule type" value="Genomic_DNA"/>
</dbReference>
<feature type="domain" description="HTH lysR-type" evidence="5">
    <location>
        <begin position="7"/>
        <end position="64"/>
    </location>
</feature>
<evidence type="ECO:0000313" key="9">
    <source>
        <dbReference type="Proteomes" id="UP000262427"/>
    </source>
</evidence>
<dbReference type="SUPFAM" id="SSF46785">
    <property type="entry name" value="Winged helix' DNA-binding domain"/>
    <property type="match status" value="1"/>
</dbReference>
<evidence type="ECO:0000256" key="2">
    <source>
        <dbReference type="ARBA" id="ARBA00023015"/>
    </source>
</evidence>
<dbReference type="SMR" id="A0A0S4VBZ0"/>
<dbReference type="PANTHER" id="PTHR30537">
    <property type="entry name" value="HTH-TYPE TRANSCRIPTIONAL REGULATOR"/>
    <property type="match status" value="1"/>
</dbReference>
<evidence type="ECO:0000313" key="7">
    <source>
        <dbReference type="EMBL" id="CUV17180.1"/>
    </source>
</evidence>
<dbReference type="InterPro" id="IPR036388">
    <property type="entry name" value="WH-like_DNA-bd_sf"/>
</dbReference>
<reference evidence="6" key="2">
    <citation type="submission" date="2018-01" db="EMBL/GenBank/DDBJ databases">
        <title>Ralstonia pseudosolanacearum P824 infects blueberry.</title>
        <authorList>
            <person name="Bocsanczy A.M."/>
            <person name="Norman D.J."/>
        </authorList>
    </citation>
    <scope>NUCLEOTIDE SEQUENCE</scope>
    <source>
        <strain evidence="6">P824</strain>
    </source>
</reference>
<dbReference type="GO" id="GO:0003700">
    <property type="term" value="F:DNA-binding transcription factor activity"/>
    <property type="evidence" value="ECO:0007669"/>
    <property type="project" value="InterPro"/>
</dbReference>
<evidence type="ECO:0000313" key="6">
    <source>
        <dbReference type="EMBL" id="AYA49079.1"/>
    </source>
</evidence>
<dbReference type="AlphaFoldDB" id="A0A0S4VBZ0"/>
<organism evidence="8">
    <name type="scientific">Ralstonia solanacearum</name>
    <name type="common">Pseudomonas solanacearum</name>
    <dbReference type="NCBI Taxonomy" id="305"/>
    <lineage>
        <taxon>Bacteria</taxon>
        <taxon>Pseudomonadati</taxon>
        <taxon>Pseudomonadota</taxon>
        <taxon>Betaproteobacteria</taxon>
        <taxon>Burkholderiales</taxon>
        <taxon>Burkholderiaceae</taxon>
        <taxon>Ralstonia</taxon>
        <taxon>Ralstonia solanacearum species complex</taxon>
    </lineage>
</organism>
<dbReference type="GO" id="GO:0043565">
    <property type="term" value="F:sequence-specific DNA binding"/>
    <property type="evidence" value="ECO:0007669"/>
    <property type="project" value="TreeGrafter"/>
</dbReference>
<evidence type="ECO:0000256" key="3">
    <source>
        <dbReference type="ARBA" id="ARBA00023125"/>
    </source>
</evidence>
<evidence type="ECO:0000256" key="1">
    <source>
        <dbReference type="ARBA" id="ARBA00009437"/>
    </source>
</evidence>
<comment type="similarity">
    <text evidence="1">Belongs to the LysR transcriptional regulatory family.</text>
</comment>
<dbReference type="InterPro" id="IPR058163">
    <property type="entry name" value="LysR-type_TF_proteobact-type"/>
</dbReference>
<dbReference type="Gene3D" id="1.10.10.10">
    <property type="entry name" value="Winged helix-like DNA-binding domain superfamily/Winged helix DNA-binding domain"/>
    <property type="match status" value="1"/>
</dbReference>
<dbReference type="InterPro" id="IPR036390">
    <property type="entry name" value="WH_DNA-bd_sf"/>
</dbReference>